<dbReference type="GO" id="GO:0003677">
    <property type="term" value="F:DNA binding"/>
    <property type="evidence" value="ECO:0007669"/>
    <property type="project" value="UniProtKB-KW"/>
</dbReference>
<keyword evidence="1" id="KW-0805">Transcription regulation</keyword>
<protein>
    <submittedName>
        <fullName evidence="5">Transcriptional regulator, HxlR family</fullName>
    </submittedName>
</protein>
<dbReference type="Gene3D" id="1.10.10.10">
    <property type="entry name" value="Winged helix-like DNA-binding domain superfamily/Winged helix DNA-binding domain"/>
    <property type="match status" value="1"/>
</dbReference>
<keyword evidence="3" id="KW-0804">Transcription</keyword>
<dbReference type="InterPro" id="IPR036388">
    <property type="entry name" value="WH-like_DNA-bd_sf"/>
</dbReference>
<keyword evidence="6" id="KW-1185">Reference proteome</keyword>
<name>C6XI18_HIRBI</name>
<dbReference type="SUPFAM" id="SSF46785">
    <property type="entry name" value="Winged helix' DNA-binding domain"/>
    <property type="match status" value="1"/>
</dbReference>
<evidence type="ECO:0000313" key="6">
    <source>
        <dbReference type="Proteomes" id="UP000002745"/>
    </source>
</evidence>
<dbReference type="InterPro" id="IPR002577">
    <property type="entry name" value="HTH_HxlR"/>
</dbReference>
<dbReference type="Pfam" id="PF01638">
    <property type="entry name" value="HxlR"/>
    <property type="match status" value="1"/>
</dbReference>
<sequence length="171" mass="19438">MTQDHTQSCPIARVLNIFGDNWTWLIIREAFYGASRFKDFERNTGIAKNLLSSRLNLLVDRGIFEKVNIGERGTRFSYKLTPKGKALRTTLYAMLQWGNEHLYGEGEEAVVLRDKKTGKLVRKMSLISEEGQPLEAHEVQVEIGPGAEPEVIQKLERAHIAIEEKKRAAQS</sequence>
<dbReference type="PROSITE" id="PS51118">
    <property type="entry name" value="HTH_HXLR"/>
    <property type="match status" value="1"/>
</dbReference>
<evidence type="ECO:0000313" key="5">
    <source>
        <dbReference type="EMBL" id="ACT58844.1"/>
    </source>
</evidence>
<dbReference type="InterPro" id="IPR036390">
    <property type="entry name" value="WH_DNA-bd_sf"/>
</dbReference>
<evidence type="ECO:0000256" key="3">
    <source>
        <dbReference type="ARBA" id="ARBA00023163"/>
    </source>
</evidence>
<dbReference type="EMBL" id="CP001678">
    <property type="protein sequence ID" value="ACT58844.1"/>
    <property type="molecule type" value="Genomic_DNA"/>
</dbReference>
<organism evidence="5 6">
    <name type="scientific">Hirschia baltica (strain ATCC 49814 / DSM 5838 / IFAM 1418)</name>
    <dbReference type="NCBI Taxonomy" id="582402"/>
    <lineage>
        <taxon>Bacteria</taxon>
        <taxon>Pseudomonadati</taxon>
        <taxon>Pseudomonadota</taxon>
        <taxon>Alphaproteobacteria</taxon>
        <taxon>Hyphomonadales</taxon>
        <taxon>Hyphomonadaceae</taxon>
        <taxon>Hirschia</taxon>
    </lineage>
</organism>
<reference evidence="6" key="1">
    <citation type="journal article" date="2011" name="J. Bacteriol.">
        <title>Genome sequences of eight morphologically diverse alphaproteobacteria.</title>
        <authorList>
            <consortium name="US DOE Joint Genome Institute"/>
            <person name="Brown P.J."/>
            <person name="Kysela D.T."/>
            <person name="Buechlein A."/>
            <person name="Hemmerich C."/>
            <person name="Brun Y.V."/>
        </authorList>
    </citation>
    <scope>NUCLEOTIDE SEQUENCE [LARGE SCALE GENOMIC DNA]</scope>
    <source>
        <strain evidence="6">ATCC 49814 / DSM 5838 / IFAM 1418</strain>
    </source>
</reference>
<gene>
    <name evidence="5" type="ordered locus">Hbal_1152</name>
</gene>
<dbReference type="AlphaFoldDB" id="C6XI18"/>
<feature type="domain" description="HTH hxlR-type" evidence="4">
    <location>
        <begin position="9"/>
        <end position="106"/>
    </location>
</feature>
<dbReference type="OrthoDB" id="9782219at2"/>
<dbReference type="HOGENOM" id="CLU_111585_0_1_5"/>
<dbReference type="STRING" id="582402.Hbal_1152"/>
<accession>C6XI18</accession>
<dbReference type="PANTHER" id="PTHR33204:SF18">
    <property type="entry name" value="TRANSCRIPTIONAL REGULATORY PROTEIN"/>
    <property type="match status" value="1"/>
</dbReference>
<evidence type="ECO:0000256" key="2">
    <source>
        <dbReference type="ARBA" id="ARBA00023125"/>
    </source>
</evidence>
<dbReference type="PANTHER" id="PTHR33204">
    <property type="entry name" value="TRANSCRIPTIONAL REGULATOR, MARR FAMILY"/>
    <property type="match status" value="1"/>
</dbReference>
<dbReference type="Proteomes" id="UP000002745">
    <property type="component" value="Chromosome"/>
</dbReference>
<dbReference type="eggNOG" id="COG1733">
    <property type="taxonomic scope" value="Bacteria"/>
</dbReference>
<keyword evidence="2" id="KW-0238">DNA-binding</keyword>
<evidence type="ECO:0000256" key="1">
    <source>
        <dbReference type="ARBA" id="ARBA00023015"/>
    </source>
</evidence>
<evidence type="ECO:0000259" key="4">
    <source>
        <dbReference type="PROSITE" id="PS51118"/>
    </source>
</evidence>
<dbReference type="KEGG" id="hba:Hbal_1152"/>
<proteinExistence type="predicted"/>
<dbReference type="RefSeq" id="WP_015826994.1">
    <property type="nucleotide sequence ID" value="NC_012982.1"/>
</dbReference>